<proteinExistence type="inferred from homology"/>
<comment type="caution">
    <text evidence="6">The sequence shown here is derived from an EMBL/GenBank/DDBJ whole genome shotgun (WGS) entry which is preliminary data.</text>
</comment>
<dbReference type="Gene3D" id="3.30.1120.90">
    <property type="entry name" value="Nucleosome assembly protein"/>
    <property type="match status" value="1"/>
</dbReference>
<dbReference type="InterPro" id="IPR037231">
    <property type="entry name" value="NAP-like_sf"/>
</dbReference>
<evidence type="ECO:0000313" key="7">
    <source>
        <dbReference type="Proteomes" id="UP000639772"/>
    </source>
</evidence>
<evidence type="ECO:0000256" key="5">
    <source>
        <dbReference type="SAM" id="MobiDB-lite"/>
    </source>
</evidence>
<evidence type="ECO:0000256" key="2">
    <source>
        <dbReference type="ARBA" id="ARBA00023054"/>
    </source>
</evidence>
<dbReference type="AlphaFoldDB" id="A0A835VN21"/>
<protein>
    <submittedName>
        <fullName evidence="6">Uncharacterized protein</fullName>
    </submittedName>
</protein>
<dbReference type="GO" id="GO:0005634">
    <property type="term" value="C:nucleus"/>
    <property type="evidence" value="ECO:0007669"/>
    <property type="project" value="InterPro"/>
</dbReference>
<dbReference type="SUPFAM" id="SSF143113">
    <property type="entry name" value="NAP-like"/>
    <property type="match status" value="1"/>
</dbReference>
<gene>
    <name evidence="6" type="ORF">HPP92_002763</name>
</gene>
<organism evidence="6 7">
    <name type="scientific">Vanilla planifolia</name>
    <name type="common">Vanilla</name>
    <dbReference type="NCBI Taxonomy" id="51239"/>
    <lineage>
        <taxon>Eukaryota</taxon>
        <taxon>Viridiplantae</taxon>
        <taxon>Streptophyta</taxon>
        <taxon>Embryophyta</taxon>
        <taxon>Tracheophyta</taxon>
        <taxon>Spermatophyta</taxon>
        <taxon>Magnoliopsida</taxon>
        <taxon>Liliopsida</taxon>
        <taxon>Asparagales</taxon>
        <taxon>Orchidaceae</taxon>
        <taxon>Vanilloideae</taxon>
        <taxon>Vanilleae</taxon>
        <taxon>Vanilla</taxon>
    </lineage>
</organism>
<dbReference type="GO" id="GO:0006334">
    <property type="term" value="P:nucleosome assembly"/>
    <property type="evidence" value="ECO:0007669"/>
    <property type="project" value="InterPro"/>
</dbReference>
<feature type="region of interest" description="Disordered" evidence="5">
    <location>
        <begin position="143"/>
        <end position="174"/>
    </location>
</feature>
<dbReference type="Proteomes" id="UP000639772">
    <property type="component" value="Chromosome 1"/>
</dbReference>
<dbReference type="Gene3D" id="1.20.5.1500">
    <property type="match status" value="1"/>
</dbReference>
<name>A0A835VN21_VANPL</name>
<keyword evidence="2 4" id="KW-0175">Coiled coil</keyword>
<dbReference type="OrthoDB" id="19419at2759"/>
<dbReference type="PANTHER" id="PTHR11875">
    <property type="entry name" value="TESTIS-SPECIFIC Y-ENCODED PROTEIN"/>
    <property type="match status" value="1"/>
</dbReference>
<evidence type="ECO:0000256" key="3">
    <source>
        <dbReference type="ARBA" id="ARBA00023186"/>
    </source>
</evidence>
<evidence type="ECO:0000313" key="6">
    <source>
        <dbReference type="EMBL" id="KAG0502691.1"/>
    </source>
</evidence>
<dbReference type="GO" id="GO:0000724">
    <property type="term" value="P:double-strand break repair via homologous recombination"/>
    <property type="evidence" value="ECO:0007669"/>
    <property type="project" value="UniProtKB-ARBA"/>
</dbReference>
<sequence length="174" mass="20471">MAADKKQKKIEHQEEVERDPKLKECMDKLKEIQQKLFRLKAEARSKINEIEMQFTEIRRPIYEKRTEIIKTIPEFWMGVILPYLSTLEVQDGEKQNSDYVIIFRFDPNPFFGNSLLVRSYTFLDDGSVQRFWSVIDWKVQTGPHDDEPEEVQHGSVVGSVDEEEEDELKDTASS</sequence>
<dbReference type="InterPro" id="IPR002164">
    <property type="entry name" value="NAP_family"/>
</dbReference>
<evidence type="ECO:0000256" key="1">
    <source>
        <dbReference type="ARBA" id="ARBA00009947"/>
    </source>
</evidence>
<dbReference type="GO" id="GO:0042393">
    <property type="term" value="F:histone binding"/>
    <property type="evidence" value="ECO:0007669"/>
    <property type="project" value="UniProtKB-ARBA"/>
</dbReference>
<accession>A0A835VN21</accession>
<reference evidence="6 7" key="1">
    <citation type="journal article" date="2020" name="Nat. Food">
        <title>A phased Vanilla planifolia genome enables genetic improvement of flavour and production.</title>
        <authorList>
            <person name="Hasing T."/>
            <person name="Tang H."/>
            <person name="Brym M."/>
            <person name="Khazi F."/>
            <person name="Huang T."/>
            <person name="Chambers A.H."/>
        </authorList>
    </citation>
    <scope>NUCLEOTIDE SEQUENCE [LARGE SCALE GENOMIC DNA]</scope>
    <source>
        <tissue evidence="6">Leaf</tissue>
    </source>
</reference>
<dbReference type="EMBL" id="JADCNM010000001">
    <property type="protein sequence ID" value="KAG0502691.1"/>
    <property type="molecule type" value="Genomic_DNA"/>
</dbReference>
<evidence type="ECO:0000256" key="4">
    <source>
        <dbReference type="SAM" id="Coils"/>
    </source>
</evidence>
<keyword evidence="3" id="KW-0143">Chaperone</keyword>
<comment type="similarity">
    <text evidence="1">Belongs to the nucleosome assembly protein (NAP) family.</text>
</comment>
<feature type="coiled-coil region" evidence="4">
    <location>
        <begin position="22"/>
        <end position="49"/>
    </location>
</feature>